<protein>
    <submittedName>
        <fullName evidence="1">Uncharacterized protein</fullName>
    </submittedName>
</protein>
<name>A0A382W7Y2_9ZZZZ</name>
<proteinExistence type="predicted"/>
<evidence type="ECO:0000313" key="1">
    <source>
        <dbReference type="EMBL" id="SVD54764.1"/>
    </source>
</evidence>
<reference evidence="1" key="1">
    <citation type="submission" date="2018-05" db="EMBL/GenBank/DDBJ databases">
        <authorList>
            <person name="Lanie J.A."/>
            <person name="Ng W.-L."/>
            <person name="Kazmierczak K.M."/>
            <person name="Andrzejewski T.M."/>
            <person name="Davidsen T.M."/>
            <person name="Wayne K.J."/>
            <person name="Tettelin H."/>
            <person name="Glass J.I."/>
            <person name="Rusch D."/>
            <person name="Podicherti R."/>
            <person name="Tsui H.-C.T."/>
            <person name="Winkler M.E."/>
        </authorList>
    </citation>
    <scope>NUCLEOTIDE SEQUENCE</scope>
</reference>
<dbReference type="AlphaFoldDB" id="A0A382W7Y2"/>
<organism evidence="1">
    <name type="scientific">marine metagenome</name>
    <dbReference type="NCBI Taxonomy" id="408172"/>
    <lineage>
        <taxon>unclassified sequences</taxon>
        <taxon>metagenomes</taxon>
        <taxon>ecological metagenomes</taxon>
    </lineage>
</organism>
<feature type="non-terminal residue" evidence="1">
    <location>
        <position position="28"/>
    </location>
</feature>
<feature type="non-terminal residue" evidence="1">
    <location>
        <position position="1"/>
    </location>
</feature>
<sequence length="28" mass="3252">TVTSWTASPPRRTGSCWRDCMRWLRGLA</sequence>
<dbReference type="EMBL" id="UINC01157651">
    <property type="protein sequence ID" value="SVD54764.1"/>
    <property type="molecule type" value="Genomic_DNA"/>
</dbReference>
<gene>
    <name evidence="1" type="ORF">METZ01_LOCUS407618</name>
</gene>
<accession>A0A382W7Y2</accession>